<dbReference type="EMBL" id="CDMC01000012">
    <property type="protein sequence ID" value="CEL08653.1"/>
    <property type="molecule type" value="Genomic_DNA"/>
</dbReference>
<keyword evidence="3" id="KW-1185">Reference proteome</keyword>
<organism evidence="2 3">
    <name type="scientific">Aspergillus calidoustus</name>
    <dbReference type="NCBI Taxonomy" id="454130"/>
    <lineage>
        <taxon>Eukaryota</taxon>
        <taxon>Fungi</taxon>
        <taxon>Dikarya</taxon>
        <taxon>Ascomycota</taxon>
        <taxon>Pezizomycotina</taxon>
        <taxon>Eurotiomycetes</taxon>
        <taxon>Eurotiomycetidae</taxon>
        <taxon>Eurotiales</taxon>
        <taxon>Aspergillaceae</taxon>
        <taxon>Aspergillus</taxon>
        <taxon>Aspergillus subgen. Nidulantes</taxon>
    </lineage>
</organism>
<feature type="compositionally biased region" description="Basic and acidic residues" evidence="1">
    <location>
        <begin position="38"/>
        <end position="48"/>
    </location>
</feature>
<dbReference type="AlphaFoldDB" id="A0A0U5GCE3"/>
<feature type="region of interest" description="Disordered" evidence="1">
    <location>
        <begin position="27"/>
        <end position="55"/>
    </location>
</feature>
<accession>A0A0U5GCE3</accession>
<protein>
    <submittedName>
        <fullName evidence="2">Uncharacterized protein</fullName>
    </submittedName>
</protein>
<evidence type="ECO:0000313" key="3">
    <source>
        <dbReference type="Proteomes" id="UP000054771"/>
    </source>
</evidence>
<dbReference type="Proteomes" id="UP000054771">
    <property type="component" value="Unassembled WGS sequence"/>
</dbReference>
<dbReference type="OrthoDB" id="10463739at2759"/>
<evidence type="ECO:0000256" key="1">
    <source>
        <dbReference type="SAM" id="MobiDB-lite"/>
    </source>
</evidence>
<proteinExistence type="predicted"/>
<sequence length="140" mass="15560">MFIHYTGPTSEKQAGVRGAINAAVAANASLKRRRRRHDAQSTDEKRGPGDAGDALGWLNDRPLIVLQPQRQEGAAGVQEELIADATEEDSSESTLPTTQLQEVLDEEFYLWDGTIQRYLGDGVTYPTPKQPYYPALLFQR</sequence>
<name>A0A0U5GCE3_ASPCI</name>
<gene>
    <name evidence="2" type="ORF">ASPCAL11800</name>
</gene>
<evidence type="ECO:0000313" key="2">
    <source>
        <dbReference type="EMBL" id="CEL08653.1"/>
    </source>
</evidence>
<reference evidence="3" key="1">
    <citation type="journal article" date="2016" name="Genome Announc.">
        <title>Draft genome sequences of fungus Aspergillus calidoustus.</title>
        <authorList>
            <person name="Horn F."/>
            <person name="Linde J."/>
            <person name="Mattern D.J."/>
            <person name="Walther G."/>
            <person name="Guthke R."/>
            <person name="Scherlach K."/>
            <person name="Martin K."/>
            <person name="Brakhage A.A."/>
            <person name="Petzke L."/>
            <person name="Valiante V."/>
        </authorList>
    </citation>
    <scope>NUCLEOTIDE SEQUENCE [LARGE SCALE GENOMIC DNA]</scope>
    <source>
        <strain evidence="3">SF006504</strain>
    </source>
</reference>